<gene>
    <name evidence="3" type="ORF">GGR88_000212</name>
</gene>
<dbReference type="Proteomes" id="UP000734218">
    <property type="component" value="Unassembled WGS sequence"/>
</dbReference>
<protein>
    <submittedName>
        <fullName evidence="3">Uncharacterized protein</fullName>
    </submittedName>
</protein>
<feature type="chain" id="PRO_5045460862" evidence="2">
    <location>
        <begin position="23"/>
        <end position="182"/>
    </location>
</feature>
<dbReference type="RefSeq" id="WP_167952125.1">
    <property type="nucleotide sequence ID" value="NZ_JAATJE010000001.1"/>
</dbReference>
<dbReference type="EMBL" id="JAATJE010000001">
    <property type="protein sequence ID" value="NJC32738.1"/>
    <property type="molecule type" value="Genomic_DNA"/>
</dbReference>
<evidence type="ECO:0000256" key="1">
    <source>
        <dbReference type="SAM" id="MobiDB-lite"/>
    </source>
</evidence>
<organism evidence="3 4">
    <name type="scientific">Sphingomonas jejuensis</name>
    <dbReference type="NCBI Taxonomy" id="904715"/>
    <lineage>
        <taxon>Bacteria</taxon>
        <taxon>Pseudomonadati</taxon>
        <taxon>Pseudomonadota</taxon>
        <taxon>Alphaproteobacteria</taxon>
        <taxon>Sphingomonadales</taxon>
        <taxon>Sphingomonadaceae</taxon>
        <taxon>Sphingomonas</taxon>
    </lineage>
</organism>
<keyword evidence="4" id="KW-1185">Reference proteome</keyword>
<evidence type="ECO:0000256" key="2">
    <source>
        <dbReference type="SAM" id="SignalP"/>
    </source>
</evidence>
<proteinExistence type="predicted"/>
<reference evidence="3 4" key="1">
    <citation type="submission" date="2020-03" db="EMBL/GenBank/DDBJ databases">
        <title>Genomic Encyclopedia of Type Strains, Phase IV (KMG-IV): sequencing the most valuable type-strain genomes for metagenomic binning, comparative biology and taxonomic classification.</title>
        <authorList>
            <person name="Goeker M."/>
        </authorList>
    </citation>
    <scope>NUCLEOTIDE SEQUENCE [LARGE SCALE GENOMIC DNA]</scope>
    <source>
        <strain evidence="3 4">DSM 27651</strain>
    </source>
</reference>
<evidence type="ECO:0000313" key="3">
    <source>
        <dbReference type="EMBL" id="NJC32738.1"/>
    </source>
</evidence>
<sequence>MRTLFIRSCFVLLLTTSAPVLAQRTGLEDLVGARAGQAEGELQRRGYRNTGGEQGDDRSYTKWWNADRRQCVQIATMDGRYASITATPAPDCRQQADQRSPQRRPSWGGRTNPAGQVASGDLPGICKGQAAVAFDQRPSDVTTNQPIRSRNGATVSGWFDAGRRTTFFTCRFDEDDRFLSVR</sequence>
<keyword evidence="2" id="KW-0732">Signal</keyword>
<evidence type="ECO:0000313" key="4">
    <source>
        <dbReference type="Proteomes" id="UP000734218"/>
    </source>
</evidence>
<comment type="caution">
    <text evidence="3">The sequence shown here is derived from an EMBL/GenBank/DDBJ whole genome shotgun (WGS) entry which is preliminary data.</text>
</comment>
<name>A0ABX0XHV3_9SPHN</name>
<feature type="region of interest" description="Disordered" evidence="1">
    <location>
        <begin position="86"/>
        <end position="122"/>
    </location>
</feature>
<accession>A0ABX0XHV3</accession>
<feature type="signal peptide" evidence="2">
    <location>
        <begin position="1"/>
        <end position="22"/>
    </location>
</feature>